<dbReference type="PROSITE" id="PS50097">
    <property type="entry name" value="BTB"/>
    <property type="match status" value="1"/>
</dbReference>
<feature type="domain" description="BTB" evidence="1">
    <location>
        <begin position="22"/>
        <end position="93"/>
    </location>
</feature>
<dbReference type="InterPro" id="IPR000210">
    <property type="entry name" value="BTB/POZ_dom"/>
</dbReference>
<proteinExistence type="predicted"/>
<dbReference type="CDD" id="cd18186">
    <property type="entry name" value="BTB_POZ_ZBTB_KLHL-like"/>
    <property type="match status" value="1"/>
</dbReference>
<protein>
    <recommendedName>
        <fullName evidence="1">BTB domain-containing protein</fullName>
    </recommendedName>
</protein>
<evidence type="ECO:0000259" key="1">
    <source>
        <dbReference type="PROSITE" id="PS50097"/>
    </source>
</evidence>
<dbReference type="Pfam" id="PF07707">
    <property type="entry name" value="BACK"/>
    <property type="match status" value="1"/>
</dbReference>
<name>A0A2N1NZV8_9GLOM</name>
<dbReference type="SMART" id="SM00225">
    <property type="entry name" value="BTB"/>
    <property type="match status" value="1"/>
</dbReference>
<dbReference type="VEuPathDB" id="FungiDB:RhiirFUN_023427"/>
<sequence>MSSGFDLDEFLKMQHLKTQMDYNVIVQVGKEHDFEEFHMNSVFLISTSEYFNKIFSSGNMVKKDGKYTIKIENINPYTFNSMYIYTGQVNFNNKTGTELLDIVIASDKLKLKPLTKTTEDFMIENHQGFLRMDPVRILIEIINCNESLVNLQENCLKIICSDPKILFNSNKFIYLPATLLEIVLKRDDLNLAEIEIWEGLIKWGLAQEKTHDQDVTKWNQDDFNHFQGILYKLIPLIRYYEISSDDYFNKVKPYEKVLPKELVDDILKFHTVSGYTPTLKVLPRRPNSQN</sequence>
<dbReference type="PANTHER" id="PTHR45774:SF3">
    <property type="entry name" value="BTB (POZ) DOMAIN-CONTAINING 2B-RELATED"/>
    <property type="match status" value="1"/>
</dbReference>
<gene>
    <name evidence="2" type="ORF">RhiirC2_769186</name>
</gene>
<dbReference type="Pfam" id="PF00651">
    <property type="entry name" value="BTB"/>
    <property type="match status" value="1"/>
</dbReference>
<evidence type="ECO:0000313" key="3">
    <source>
        <dbReference type="Proteomes" id="UP000233469"/>
    </source>
</evidence>
<dbReference type="Gene3D" id="3.30.710.10">
    <property type="entry name" value="Potassium Channel Kv1.1, Chain A"/>
    <property type="match status" value="1"/>
</dbReference>
<comment type="caution">
    <text evidence="2">The sequence shown here is derived from an EMBL/GenBank/DDBJ whole genome shotgun (WGS) entry which is preliminary data.</text>
</comment>
<reference evidence="2 3" key="2">
    <citation type="submission" date="2017-10" db="EMBL/GenBank/DDBJ databases">
        <title>Extensive intraspecific genome diversity in a model arbuscular mycorrhizal fungus.</title>
        <authorList>
            <person name="Chen E.C.H."/>
            <person name="Morin E."/>
            <person name="Baudet D."/>
            <person name="Noel J."/>
            <person name="Ndikumana S."/>
            <person name="Charron P."/>
            <person name="St-Onge C."/>
            <person name="Giorgi J."/>
            <person name="Grigoriev I.V."/>
            <person name="Roux C."/>
            <person name="Martin F.M."/>
            <person name="Corradi N."/>
        </authorList>
    </citation>
    <scope>NUCLEOTIDE SEQUENCE [LARGE SCALE GENOMIC DNA]</scope>
    <source>
        <strain evidence="2 3">C2</strain>
    </source>
</reference>
<dbReference type="VEuPathDB" id="FungiDB:FUN_002711"/>
<dbReference type="AlphaFoldDB" id="A0A2N1NZV8"/>
<reference evidence="2 3" key="1">
    <citation type="submission" date="2016-04" db="EMBL/GenBank/DDBJ databases">
        <title>Genome analyses suggest a sexual origin of heterokaryosis in a supposedly ancient asexual fungus.</title>
        <authorList>
            <person name="Ropars J."/>
            <person name="Sedzielewska K."/>
            <person name="Noel J."/>
            <person name="Charron P."/>
            <person name="Farinelli L."/>
            <person name="Marton T."/>
            <person name="Kruger M."/>
            <person name="Pelin A."/>
            <person name="Brachmann A."/>
            <person name="Corradi N."/>
        </authorList>
    </citation>
    <scope>NUCLEOTIDE SEQUENCE [LARGE SCALE GENOMIC DNA]</scope>
    <source>
        <strain evidence="2 3">C2</strain>
    </source>
</reference>
<dbReference type="VEuPathDB" id="FungiDB:RhiirA1_472327"/>
<dbReference type="SUPFAM" id="SSF54695">
    <property type="entry name" value="POZ domain"/>
    <property type="match status" value="1"/>
</dbReference>
<dbReference type="Gene3D" id="1.25.40.420">
    <property type="match status" value="1"/>
</dbReference>
<accession>A0A2N1NZV8</accession>
<dbReference type="InterPro" id="IPR011705">
    <property type="entry name" value="BACK"/>
</dbReference>
<dbReference type="PANTHER" id="PTHR45774">
    <property type="entry name" value="BTB/POZ DOMAIN-CONTAINING"/>
    <property type="match status" value="1"/>
</dbReference>
<dbReference type="Proteomes" id="UP000233469">
    <property type="component" value="Unassembled WGS sequence"/>
</dbReference>
<evidence type="ECO:0000313" key="2">
    <source>
        <dbReference type="EMBL" id="PKK79392.1"/>
    </source>
</evidence>
<dbReference type="InterPro" id="IPR011333">
    <property type="entry name" value="SKP1/BTB/POZ_sf"/>
</dbReference>
<organism evidence="2 3">
    <name type="scientific">Rhizophagus irregularis</name>
    <dbReference type="NCBI Taxonomy" id="588596"/>
    <lineage>
        <taxon>Eukaryota</taxon>
        <taxon>Fungi</taxon>
        <taxon>Fungi incertae sedis</taxon>
        <taxon>Mucoromycota</taxon>
        <taxon>Glomeromycotina</taxon>
        <taxon>Glomeromycetes</taxon>
        <taxon>Glomerales</taxon>
        <taxon>Glomeraceae</taxon>
        <taxon>Rhizophagus</taxon>
    </lineage>
</organism>
<dbReference type="EMBL" id="LLXL01000047">
    <property type="protein sequence ID" value="PKK79392.1"/>
    <property type="molecule type" value="Genomic_DNA"/>
</dbReference>